<reference evidence="1" key="1">
    <citation type="submission" date="2022-06" db="EMBL/GenBank/DDBJ databases">
        <title>Sequencing the genomes of 1000 actinobacteria strains.</title>
        <authorList>
            <person name="Klenk H.-P."/>
        </authorList>
    </citation>
    <scope>NUCLEOTIDE SEQUENCE</scope>
    <source>
        <strain evidence="1">DSM 46694</strain>
    </source>
</reference>
<dbReference type="EMBL" id="JAMZEB010000002">
    <property type="protein sequence ID" value="MCP2359716.1"/>
    <property type="molecule type" value="Genomic_DNA"/>
</dbReference>
<dbReference type="AlphaFoldDB" id="A0A9X2GQA2"/>
<dbReference type="RefSeq" id="WP_253747135.1">
    <property type="nucleotide sequence ID" value="NZ_BAABKA010000035.1"/>
</dbReference>
<keyword evidence="2" id="KW-1185">Reference proteome</keyword>
<evidence type="ECO:0000313" key="1">
    <source>
        <dbReference type="EMBL" id="MCP2359716.1"/>
    </source>
</evidence>
<evidence type="ECO:0000313" key="2">
    <source>
        <dbReference type="Proteomes" id="UP001139648"/>
    </source>
</evidence>
<gene>
    <name evidence="1" type="ORF">HD597_006736</name>
</gene>
<comment type="caution">
    <text evidence="1">The sequence shown here is derived from an EMBL/GenBank/DDBJ whole genome shotgun (WGS) entry which is preliminary data.</text>
</comment>
<accession>A0A9X2GQA2</accession>
<sequence length="217" mass="23348">MTTWDAELAYSHTYMRPGAEAADGSPDGAAEPLWGIYLVNAAGEDGVQAFPHSAFEWRAAENGLDPDDVATLLDVILHEGAVPSRNDALVHDDPAALAVLQETYGLPGVFTPGVADETRRQACLARIAAVKRHRLLITAAPQTDRQGALEYVGSSRIAPVDPLAPIKELTRIDPVRVAGKRAFLDWVRATSEDPARPSFFVKPPATFVGMKPNEVVT</sequence>
<organism evidence="1 2">
    <name type="scientific">Nonomuraea thailandensis</name>
    <dbReference type="NCBI Taxonomy" id="1188745"/>
    <lineage>
        <taxon>Bacteria</taxon>
        <taxon>Bacillati</taxon>
        <taxon>Actinomycetota</taxon>
        <taxon>Actinomycetes</taxon>
        <taxon>Streptosporangiales</taxon>
        <taxon>Streptosporangiaceae</taxon>
        <taxon>Nonomuraea</taxon>
    </lineage>
</organism>
<proteinExistence type="predicted"/>
<dbReference type="Proteomes" id="UP001139648">
    <property type="component" value="Unassembled WGS sequence"/>
</dbReference>
<protein>
    <submittedName>
        <fullName evidence="1">Uncharacterized protein</fullName>
    </submittedName>
</protein>
<name>A0A9X2GQA2_9ACTN</name>